<dbReference type="InterPro" id="IPR000595">
    <property type="entry name" value="cNMP-bd_dom"/>
</dbReference>
<keyword evidence="3" id="KW-1185">Reference proteome</keyword>
<dbReference type="PROSITE" id="PS50042">
    <property type="entry name" value="CNMP_BINDING_3"/>
    <property type="match status" value="1"/>
</dbReference>
<dbReference type="SUPFAM" id="SSF51206">
    <property type="entry name" value="cAMP-binding domain-like"/>
    <property type="match status" value="1"/>
</dbReference>
<gene>
    <name evidence="2" type="ORF">SAMN04488029_3658</name>
</gene>
<accession>A0A1W2GNC2</accession>
<dbReference type="CDD" id="cd00038">
    <property type="entry name" value="CAP_ED"/>
    <property type="match status" value="1"/>
</dbReference>
<dbReference type="AlphaFoldDB" id="A0A1W2GNC2"/>
<feature type="domain" description="Cyclic nucleotide-binding" evidence="1">
    <location>
        <begin position="25"/>
        <end position="145"/>
    </location>
</feature>
<evidence type="ECO:0000313" key="3">
    <source>
        <dbReference type="Proteomes" id="UP000192472"/>
    </source>
</evidence>
<dbReference type="STRING" id="692418.SAMN04488029_3658"/>
<dbReference type="SMART" id="SM00100">
    <property type="entry name" value="cNMP"/>
    <property type="match status" value="1"/>
</dbReference>
<dbReference type="OrthoDB" id="1523752at2"/>
<dbReference type="Gene3D" id="2.60.120.10">
    <property type="entry name" value="Jelly Rolls"/>
    <property type="match status" value="1"/>
</dbReference>
<dbReference type="InterPro" id="IPR014710">
    <property type="entry name" value="RmlC-like_jellyroll"/>
</dbReference>
<organism evidence="2 3">
    <name type="scientific">Reichenbachiella faecimaris</name>
    <dbReference type="NCBI Taxonomy" id="692418"/>
    <lineage>
        <taxon>Bacteria</taxon>
        <taxon>Pseudomonadati</taxon>
        <taxon>Bacteroidota</taxon>
        <taxon>Cytophagia</taxon>
        <taxon>Cytophagales</taxon>
        <taxon>Reichenbachiellaceae</taxon>
        <taxon>Reichenbachiella</taxon>
    </lineage>
</organism>
<dbReference type="PANTHER" id="PTHR23011">
    <property type="entry name" value="CYCLIC NUCLEOTIDE-BINDING DOMAIN CONTAINING PROTEIN"/>
    <property type="match status" value="1"/>
</dbReference>
<dbReference type="EMBL" id="FWYF01000004">
    <property type="protein sequence ID" value="SMD38163.1"/>
    <property type="molecule type" value="Genomic_DNA"/>
</dbReference>
<reference evidence="2 3" key="1">
    <citation type="submission" date="2017-04" db="EMBL/GenBank/DDBJ databases">
        <authorList>
            <person name="Afonso C.L."/>
            <person name="Miller P.J."/>
            <person name="Scott M.A."/>
            <person name="Spackman E."/>
            <person name="Goraichik I."/>
            <person name="Dimitrov K.M."/>
            <person name="Suarez D.L."/>
            <person name="Swayne D.E."/>
        </authorList>
    </citation>
    <scope>NUCLEOTIDE SEQUENCE [LARGE SCALE GENOMIC DNA]</scope>
    <source>
        <strain evidence="2 3">DSM 26133</strain>
    </source>
</reference>
<sequence>MFNPFKKKYSIEELDLIAFLAQTRHFEKLDEDELALFLPSMYLRTYQQDEVVFFSGDPSHALYIIKKGSVSLSIDVNDKFEQLAESHRGGIFGDNSLIEDAKRIYTTVITSEKAQLYVLPQINLLEIFQSHPEVKAKMMSAFSEIYNEYTTQLFKTYKSHFGFFELSKVYQGKI</sequence>
<evidence type="ECO:0000259" key="1">
    <source>
        <dbReference type="PROSITE" id="PS50042"/>
    </source>
</evidence>
<dbReference type="Pfam" id="PF00027">
    <property type="entry name" value="cNMP_binding"/>
    <property type="match status" value="1"/>
</dbReference>
<dbReference type="InterPro" id="IPR018490">
    <property type="entry name" value="cNMP-bd_dom_sf"/>
</dbReference>
<dbReference type="RefSeq" id="WP_084374279.1">
    <property type="nucleotide sequence ID" value="NZ_FWYF01000004.1"/>
</dbReference>
<dbReference type="Proteomes" id="UP000192472">
    <property type="component" value="Unassembled WGS sequence"/>
</dbReference>
<dbReference type="PANTHER" id="PTHR23011:SF28">
    <property type="entry name" value="CYCLIC NUCLEOTIDE-BINDING DOMAIN CONTAINING PROTEIN"/>
    <property type="match status" value="1"/>
</dbReference>
<name>A0A1W2GNC2_REIFA</name>
<proteinExistence type="predicted"/>
<evidence type="ECO:0000313" key="2">
    <source>
        <dbReference type="EMBL" id="SMD38163.1"/>
    </source>
</evidence>
<protein>
    <submittedName>
        <fullName evidence="2">Cyclic nucleotide-binding domain-containing protein</fullName>
    </submittedName>
</protein>